<feature type="transmembrane region" description="Helical" evidence="1">
    <location>
        <begin position="143"/>
        <end position="160"/>
    </location>
</feature>
<sequence>MKRLLRISFDTLLLSFIPILSWFLLGIIVDKSLINVFTLTYPLQFIYSIIKSVFSTGANITKEKDKNKNAVMTGLVIGSVVAIILFLIVILNIDNYISFMNMDISTYKTFAIYSVIEIFLSLEFSVLLNKLYYEEKTELANKYSLTFNLLKLIFLIGTSLLTKNQIIIVITTLVPLFMYTLYVIIKNSDTFKFRLNIFKCIKYDSVELVNSVAFFLIFLFGLSNATEFGYEYTTALTFVALITDTQWDTAEAIATNATIDISKNSFNYKEHIRNGYKLLGILFLSSILMFVLLYGFYDLNFKLTMIYFSFEIVNFIMFPIYRINTCYLQLEWSSIKISANKIVTSILRMMLSLLKTPFCTGIGQACSSTYQLITSSIYFKTSFKVDKDGRVIKKIKNSR</sequence>
<feature type="transmembrane region" description="Helical" evidence="1">
    <location>
        <begin position="70"/>
        <end position="90"/>
    </location>
</feature>
<feature type="transmembrane region" description="Helical" evidence="1">
    <location>
        <begin position="12"/>
        <end position="29"/>
    </location>
</feature>
<evidence type="ECO:0000256" key="1">
    <source>
        <dbReference type="SAM" id="Phobius"/>
    </source>
</evidence>
<feature type="transmembrane region" description="Helical" evidence="1">
    <location>
        <begin position="41"/>
        <end position="58"/>
    </location>
</feature>
<evidence type="ECO:0000313" key="2">
    <source>
        <dbReference type="EMBL" id="HIU40319.1"/>
    </source>
</evidence>
<keyword evidence="1" id="KW-0472">Membrane</keyword>
<evidence type="ECO:0000313" key="3">
    <source>
        <dbReference type="Proteomes" id="UP000824074"/>
    </source>
</evidence>
<reference evidence="2" key="2">
    <citation type="journal article" date="2021" name="PeerJ">
        <title>Extensive microbial diversity within the chicken gut microbiome revealed by metagenomics and culture.</title>
        <authorList>
            <person name="Gilroy R."/>
            <person name="Ravi A."/>
            <person name="Getino M."/>
            <person name="Pursley I."/>
            <person name="Horton D.L."/>
            <person name="Alikhan N.F."/>
            <person name="Baker D."/>
            <person name="Gharbi K."/>
            <person name="Hall N."/>
            <person name="Watson M."/>
            <person name="Adriaenssens E.M."/>
            <person name="Foster-Nyarko E."/>
            <person name="Jarju S."/>
            <person name="Secka A."/>
            <person name="Antonio M."/>
            <person name="Oren A."/>
            <person name="Chaudhuri R.R."/>
            <person name="La Ragione R."/>
            <person name="Hildebrand F."/>
            <person name="Pallen M.J."/>
        </authorList>
    </citation>
    <scope>NUCLEOTIDE SEQUENCE</scope>
    <source>
        <strain evidence="2">CHK193-30670</strain>
    </source>
</reference>
<keyword evidence="1" id="KW-1133">Transmembrane helix</keyword>
<gene>
    <name evidence="2" type="ORF">IAB68_03375</name>
</gene>
<name>A0A9D1IQX1_9FIRM</name>
<reference evidence="2" key="1">
    <citation type="submission" date="2020-10" db="EMBL/GenBank/DDBJ databases">
        <authorList>
            <person name="Gilroy R."/>
        </authorList>
    </citation>
    <scope>NUCLEOTIDE SEQUENCE</scope>
    <source>
        <strain evidence="2">CHK193-30670</strain>
    </source>
</reference>
<dbReference type="AlphaFoldDB" id="A0A9D1IQX1"/>
<feature type="transmembrane region" description="Helical" evidence="1">
    <location>
        <begin position="110"/>
        <end position="131"/>
    </location>
</feature>
<feature type="transmembrane region" description="Helical" evidence="1">
    <location>
        <begin position="166"/>
        <end position="185"/>
    </location>
</feature>
<accession>A0A9D1IQX1</accession>
<keyword evidence="1" id="KW-0812">Transmembrane</keyword>
<comment type="caution">
    <text evidence="2">The sequence shown here is derived from an EMBL/GenBank/DDBJ whole genome shotgun (WGS) entry which is preliminary data.</text>
</comment>
<proteinExistence type="predicted"/>
<protein>
    <submittedName>
        <fullName evidence="2">Uncharacterized protein</fullName>
    </submittedName>
</protein>
<organism evidence="2 3">
    <name type="scientific">Candidatus Aphodocola excrementigallinarum</name>
    <dbReference type="NCBI Taxonomy" id="2840670"/>
    <lineage>
        <taxon>Bacteria</taxon>
        <taxon>Bacillati</taxon>
        <taxon>Bacillota</taxon>
        <taxon>Bacilli</taxon>
        <taxon>Candidatus Aphodocola</taxon>
    </lineage>
</organism>
<dbReference type="Proteomes" id="UP000824074">
    <property type="component" value="Unassembled WGS sequence"/>
</dbReference>
<feature type="transmembrane region" description="Helical" evidence="1">
    <location>
        <begin position="278"/>
        <end position="297"/>
    </location>
</feature>
<dbReference type="EMBL" id="DVMT01000033">
    <property type="protein sequence ID" value="HIU40319.1"/>
    <property type="molecule type" value="Genomic_DNA"/>
</dbReference>